<name>A0A430AW37_9ENTE</name>
<dbReference type="AlphaFoldDB" id="A0A430AW37"/>
<comment type="caution">
    <text evidence="1">The sequence shown here is derived from an EMBL/GenBank/DDBJ whole genome shotgun (WGS) entry which is preliminary data.</text>
</comment>
<keyword evidence="2" id="KW-1185">Reference proteome</keyword>
<proteinExistence type="predicted"/>
<organism evidence="1 2">
    <name type="scientific">Vagococcus elongatus</name>
    <dbReference type="NCBI Taxonomy" id="180344"/>
    <lineage>
        <taxon>Bacteria</taxon>
        <taxon>Bacillati</taxon>
        <taxon>Bacillota</taxon>
        <taxon>Bacilli</taxon>
        <taxon>Lactobacillales</taxon>
        <taxon>Enterococcaceae</taxon>
        <taxon>Vagococcus</taxon>
    </lineage>
</organism>
<protein>
    <submittedName>
        <fullName evidence="1">Uncharacterized protein</fullName>
    </submittedName>
</protein>
<gene>
    <name evidence="1" type="ORF">CBF29_06605</name>
</gene>
<reference evidence="1 2" key="1">
    <citation type="submission" date="2017-05" db="EMBL/GenBank/DDBJ databases">
        <title>Vagococcus spp. assemblies.</title>
        <authorList>
            <person name="Gulvik C.A."/>
        </authorList>
    </citation>
    <scope>NUCLEOTIDE SEQUENCE [LARGE SCALE GENOMIC DNA]</scope>
    <source>
        <strain evidence="1 2">CCUG 51432</strain>
    </source>
</reference>
<evidence type="ECO:0000313" key="2">
    <source>
        <dbReference type="Proteomes" id="UP000287605"/>
    </source>
</evidence>
<dbReference type="RefSeq" id="WP_126808712.1">
    <property type="nucleotide sequence ID" value="NZ_NGKA01000008.1"/>
</dbReference>
<dbReference type="EMBL" id="NGKA01000008">
    <property type="protein sequence ID" value="RSU12265.1"/>
    <property type="molecule type" value="Genomic_DNA"/>
</dbReference>
<evidence type="ECO:0000313" key="1">
    <source>
        <dbReference type="EMBL" id="RSU12265.1"/>
    </source>
</evidence>
<dbReference type="Proteomes" id="UP000287605">
    <property type="component" value="Unassembled WGS sequence"/>
</dbReference>
<sequence>MNILEDNYRMLKSLRDEIYRLNLNESPSKTDYNNLRDKDASPASSTVLSRTDLTWSQVMQLIGLKYDGMALQKDLEYIEDGFSQMTQDQKFEYFKNKVIRTGLTVDGWYRVLNIVDEGNSINKQASTARRDRYVSSEFKDLSKEEQLDFLLSYIESNNIINSVDYNARRSKEKTPSLSYINANFGGWKNITEVYTKKYKKEMG</sequence>
<accession>A0A430AW37</accession>